<evidence type="ECO:0000313" key="3">
    <source>
        <dbReference type="Proteomes" id="UP001500021"/>
    </source>
</evidence>
<dbReference type="RefSeq" id="WP_343818096.1">
    <property type="nucleotide sequence ID" value="NZ_BAAAFA010000009.1"/>
</dbReference>
<keyword evidence="1" id="KW-0732">Signal</keyword>
<proteinExistence type="predicted"/>
<evidence type="ECO:0000256" key="1">
    <source>
        <dbReference type="SAM" id="SignalP"/>
    </source>
</evidence>
<name>A0ABN1L9D7_9GAMM</name>
<accession>A0ABN1L9D7</accession>
<sequence length="146" mass="16489">MKILLVISLLTSSTFSFALESNLAGNSNGAQVFNKAQVTFVSAAQQFDGSWCFNTSVKHNDEGWKHYANGWEILDIEGKQLWERPLTHPHVNEQPFTRRLCDIYIPSDIKKLVVRAKCNQHGTGDKTITLDLTTTQGLGYEVKRFD</sequence>
<feature type="signal peptide" evidence="1">
    <location>
        <begin position="1"/>
        <end position="18"/>
    </location>
</feature>
<reference evidence="2 3" key="1">
    <citation type="journal article" date="2019" name="Int. J. Syst. Evol. Microbiol.">
        <title>The Global Catalogue of Microorganisms (GCM) 10K type strain sequencing project: providing services to taxonomists for standard genome sequencing and annotation.</title>
        <authorList>
            <consortium name="The Broad Institute Genomics Platform"/>
            <consortium name="The Broad Institute Genome Sequencing Center for Infectious Disease"/>
            <person name="Wu L."/>
            <person name="Ma J."/>
        </authorList>
    </citation>
    <scope>NUCLEOTIDE SEQUENCE [LARGE SCALE GENOMIC DNA]</scope>
    <source>
        <strain evidence="2 3">JCM 15608</strain>
    </source>
</reference>
<feature type="chain" id="PRO_5046215911" evidence="1">
    <location>
        <begin position="19"/>
        <end position="146"/>
    </location>
</feature>
<evidence type="ECO:0000313" key="2">
    <source>
        <dbReference type="EMBL" id="GAA0820862.1"/>
    </source>
</evidence>
<comment type="caution">
    <text evidence="2">The sequence shown here is derived from an EMBL/GenBank/DDBJ whole genome shotgun (WGS) entry which is preliminary data.</text>
</comment>
<organism evidence="2 3">
    <name type="scientific">Colwellia asteriadis</name>
    <dbReference type="NCBI Taxonomy" id="517723"/>
    <lineage>
        <taxon>Bacteria</taxon>
        <taxon>Pseudomonadati</taxon>
        <taxon>Pseudomonadota</taxon>
        <taxon>Gammaproteobacteria</taxon>
        <taxon>Alteromonadales</taxon>
        <taxon>Colwelliaceae</taxon>
        <taxon>Colwellia</taxon>
    </lineage>
</organism>
<gene>
    <name evidence="2" type="ORF">GCM10009111_26990</name>
</gene>
<dbReference type="Proteomes" id="UP001500021">
    <property type="component" value="Unassembled WGS sequence"/>
</dbReference>
<dbReference type="EMBL" id="BAAAFA010000009">
    <property type="protein sequence ID" value="GAA0820862.1"/>
    <property type="molecule type" value="Genomic_DNA"/>
</dbReference>
<protein>
    <submittedName>
        <fullName evidence="2">Uncharacterized protein</fullName>
    </submittedName>
</protein>
<keyword evidence="3" id="KW-1185">Reference proteome</keyword>